<comment type="caution">
    <text evidence="8">The sequence shown here is derived from an EMBL/GenBank/DDBJ whole genome shotgun (WGS) entry which is preliminary data.</text>
</comment>
<reference evidence="8 9" key="1">
    <citation type="submission" date="2017-02" db="EMBL/GenBank/DDBJ databases">
        <title>Whole genome sequencing of Rhodanobacter lindaniclasticus DSM 17932.</title>
        <authorList>
            <person name="Kumar S."/>
            <person name="Patil P."/>
            <person name="Patil P.B."/>
        </authorList>
    </citation>
    <scope>NUCLEOTIDE SEQUENCE [LARGE SCALE GENOMIC DNA]</scope>
    <source>
        <strain evidence="8 9">DSM 17932</strain>
    </source>
</reference>
<keyword evidence="9" id="KW-1185">Reference proteome</keyword>
<name>A0A4S3KJN5_9GAMM</name>
<evidence type="ECO:0000313" key="8">
    <source>
        <dbReference type="EMBL" id="THD09002.1"/>
    </source>
</evidence>
<evidence type="ECO:0000259" key="7">
    <source>
        <dbReference type="Pfam" id="PF13240"/>
    </source>
</evidence>
<evidence type="ECO:0000256" key="2">
    <source>
        <dbReference type="ARBA" id="ARBA00022692"/>
    </source>
</evidence>
<evidence type="ECO:0000256" key="5">
    <source>
        <dbReference type="SAM" id="Phobius"/>
    </source>
</evidence>
<evidence type="ECO:0000256" key="3">
    <source>
        <dbReference type="ARBA" id="ARBA00022989"/>
    </source>
</evidence>
<dbReference type="EMBL" id="MWIO01000013">
    <property type="protein sequence ID" value="THD09002.1"/>
    <property type="molecule type" value="Genomic_DNA"/>
</dbReference>
<keyword evidence="2 5" id="KW-0812">Transmembrane</keyword>
<evidence type="ECO:0000313" key="9">
    <source>
        <dbReference type="Proteomes" id="UP000306317"/>
    </source>
</evidence>
<comment type="subcellular location">
    <subcellularLocation>
        <location evidence="1">Membrane</location>
        <topology evidence="1">Multi-pass membrane protein</topology>
    </subcellularLocation>
</comment>
<keyword evidence="4 5" id="KW-0472">Membrane</keyword>
<evidence type="ECO:0000256" key="1">
    <source>
        <dbReference type="ARBA" id="ARBA00004141"/>
    </source>
</evidence>
<feature type="transmembrane region" description="Helical" evidence="5">
    <location>
        <begin position="198"/>
        <end position="219"/>
    </location>
</feature>
<dbReference type="InterPro" id="IPR026870">
    <property type="entry name" value="Zinc_ribbon_dom"/>
</dbReference>
<dbReference type="Pfam" id="PF13240">
    <property type="entry name" value="Zn_Ribbon_1"/>
    <property type="match status" value="1"/>
</dbReference>
<keyword evidence="3 5" id="KW-1133">Transmembrane helix</keyword>
<gene>
    <name evidence="8" type="ORF">B1991_04445</name>
</gene>
<feature type="transmembrane region" description="Helical" evidence="5">
    <location>
        <begin position="148"/>
        <end position="168"/>
    </location>
</feature>
<feature type="transmembrane region" description="Helical" evidence="5">
    <location>
        <begin position="95"/>
        <end position="115"/>
    </location>
</feature>
<dbReference type="Proteomes" id="UP000306317">
    <property type="component" value="Unassembled WGS sequence"/>
</dbReference>
<dbReference type="InterPro" id="IPR010432">
    <property type="entry name" value="RDD"/>
</dbReference>
<evidence type="ECO:0000256" key="4">
    <source>
        <dbReference type="ARBA" id="ARBA00023136"/>
    </source>
</evidence>
<dbReference type="GO" id="GO:0016020">
    <property type="term" value="C:membrane"/>
    <property type="evidence" value="ECO:0007669"/>
    <property type="project" value="UniProtKB-SubCell"/>
</dbReference>
<dbReference type="Pfam" id="PF06271">
    <property type="entry name" value="RDD"/>
    <property type="match status" value="1"/>
</dbReference>
<feature type="domain" description="Zinc-ribbon" evidence="7">
    <location>
        <begin position="2"/>
        <end position="23"/>
    </location>
</feature>
<proteinExistence type="predicted"/>
<evidence type="ECO:0008006" key="10">
    <source>
        <dbReference type="Google" id="ProtNLM"/>
    </source>
</evidence>
<evidence type="ECO:0000259" key="6">
    <source>
        <dbReference type="Pfam" id="PF06271"/>
    </source>
</evidence>
<feature type="transmembrane region" description="Helical" evidence="5">
    <location>
        <begin position="66"/>
        <end position="83"/>
    </location>
</feature>
<sequence length="220" mass="23366">MFCVKCGNEAVAEAAFCGHCGTQMSVLASAPPVGAATASSTPPPVSVMAPPANQVRPWVRYWARMFDIYVAAIVVGITVGVAAPHALDQPGSDQLFGVAVIFFWVFIESLLLSTMGTTPGKWLFKTRLVAPSGGKPSYSAAISRSFKVWWRGLGIGFPIASLITLIVAHGNLTKTGITTWDRDDGFTVVHDRIGPVRIIFAVIAFLLFFILVVIGTVGAA</sequence>
<dbReference type="AlphaFoldDB" id="A0A4S3KJN5"/>
<feature type="domain" description="RDD" evidence="6">
    <location>
        <begin position="57"/>
        <end position="172"/>
    </location>
</feature>
<accession>A0A4S3KJN5</accession>
<dbReference type="OrthoDB" id="198456at2"/>
<dbReference type="RefSeq" id="WP_136257506.1">
    <property type="nucleotide sequence ID" value="NZ_MWIO01000013.1"/>
</dbReference>
<organism evidence="8 9">
    <name type="scientific">Rhodanobacter lindaniclasticus</name>
    <dbReference type="NCBI Taxonomy" id="75310"/>
    <lineage>
        <taxon>Bacteria</taxon>
        <taxon>Pseudomonadati</taxon>
        <taxon>Pseudomonadota</taxon>
        <taxon>Gammaproteobacteria</taxon>
        <taxon>Lysobacterales</taxon>
        <taxon>Rhodanobacteraceae</taxon>
        <taxon>Rhodanobacter</taxon>
    </lineage>
</organism>
<protein>
    <recommendedName>
        <fullName evidence="10">RDD domain-containing protein</fullName>
    </recommendedName>
</protein>